<evidence type="ECO:0000313" key="3">
    <source>
        <dbReference type="Proteomes" id="UP001153555"/>
    </source>
</evidence>
<dbReference type="PANTHER" id="PTHR46890">
    <property type="entry name" value="NON-LTR RETROLELEMENT REVERSE TRANSCRIPTASE-LIKE PROTEIN-RELATED"/>
    <property type="match status" value="1"/>
</dbReference>
<evidence type="ECO:0000313" key="2">
    <source>
        <dbReference type="EMBL" id="CAA0811982.1"/>
    </source>
</evidence>
<accession>A0A9N7MQN6</accession>
<dbReference type="PANTHER" id="PTHR46890:SF48">
    <property type="entry name" value="RNA-DIRECTED DNA POLYMERASE"/>
    <property type="match status" value="1"/>
</dbReference>
<sequence>VAFPFLLVSDLWTDGSWDRGKLDRELGLGAGFSEHLLDQIQQIPISGDGSDGMRWRLTSSGVFSTTSAWEQIRSRDRPNLLFGAIWSDLFTSTISVFLWHLLLRWIPVDIVLHARGFSFPSRCVCCSKTGHHETETFTHLFLESKIVRRVWEHFATWTHISLPSTDSFFELLSFFSQSTHFRHVGFLIPCLILWFTWTEMNSAKHRDTTFLFSHIVLQVERHLSLLTSLDRLTARDWTSCSPPHRYMVAPTAPRAKSHIHSIETDGSSLTQESQIRESAIAHFQTLFTSDRGAFDAPIASFFPTIPPSVDLVGLCELPSREEVRDAVFGIDPNSVSGPDGFSSLFYQVCWDIVEPDVEEAMLDFFSGHRMSDSFTSTSVVLIPKRPNPSSWSDYRPISLCNVTNKLISKILNGRLSPLLPSLISPNQSGFVKDRVISDNILLAQEMIHDISHADWKRSLNVALKLDMAKAYDRVEWSFLREALARMGFLERWISFFEACVEHCTFSVLVNGSPTDFFPSSRGLRQGDPLSPFLFVLAADYLSRCLDGFIRDYPRMTYNT</sequence>
<feature type="non-terminal residue" evidence="2">
    <location>
        <position position="559"/>
    </location>
</feature>
<proteinExistence type="predicted"/>
<dbReference type="InterPro" id="IPR043502">
    <property type="entry name" value="DNA/RNA_pol_sf"/>
</dbReference>
<dbReference type="InterPro" id="IPR026960">
    <property type="entry name" value="RVT-Znf"/>
</dbReference>
<feature type="non-terminal residue" evidence="2">
    <location>
        <position position="1"/>
    </location>
</feature>
<reference evidence="2" key="1">
    <citation type="submission" date="2019-12" db="EMBL/GenBank/DDBJ databases">
        <authorList>
            <person name="Scholes J."/>
        </authorList>
    </citation>
    <scope>NUCLEOTIDE SEQUENCE</scope>
</reference>
<dbReference type="EMBL" id="CACSLK010009714">
    <property type="protein sequence ID" value="CAA0811982.1"/>
    <property type="molecule type" value="Genomic_DNA"/>
</dbReference>
<dbReference type="PROSITE" id="PS50878">
    <property type="entry name" value="RT_POL"/>
    <property type="match status" value="1"/>
</dbReference>
<dbReference type="Pfam" id="PF00078">
    <property type="entry name" value="RVT_1"/>
    <property type="match status" value="1"/>
</dbReference>
<dbReference type="Proteomes" id="UP001153555">
    <property type="component" value="Unassembled WGS sequence"/>
</dbReference>
<dbReference type="Pfam" id="PF13966">
    <property type="entry name" value="zf-RVT"/>
    <property type="match status" value="1"/>
</dbReference>
<gene>
    <name evidence="2" type="ORF">SHERM_12801</name>
</gene>
<feature type="domain" description="Reverse transcriptase" evidence="1">
    <location>
        <begin position="363"/>
        <end position="559"/>
    </location>
</feature>
<name>A0A9N7MQN6_STRHE</name>
<keyword evidence="3" id="KW-1185">Reference proteome</keyword>
<dbReference type="OrthoDB" id="914170at2759"/>
<dbReference type="AlphaFoldDB" id="A0A9N7MQN6"/>
<dbReference type="InterPro" id="IPR052343">
    <property type="entry name" value="Retrotransposon-Effector_Assoc"/>
</dbReference>
<organism evidence="2 3">
    <name type="scientific">Striga hermonthica</name>
    <name type="common">Purple witchweed</name>
    <name type="synonym">Buchnera hermonthica</name>
    <dbReference type="NCBI Taxonomy" id="68872"/>
    <lineage>
        <taxon>Eukaryota</taxon>
        <taxon>Viridiplantae</taxon>
        <taxon>Streptophyta</taxon>
        <taxon>Embryophyta</taxon>
        <taxon>Tracheophyta</taxon>
        <taxon>Spermatophyta</taxon>
        <taxon>Magnoliopsida</taxon>
        <taxon>eudicotyledons</taxon>
        <taxon>Gunneridae</taxon>
        <taxon>Pentapetalae</taxon>
        <taxon>asterids</taxon>
        <taxon>lamiids</taxon>
        <taxon>Lamiales</taxon>
        <taxon>Orobanchaceae</taxon>
        <taxon>Buchnereae</taxon>
        <taxon>Striga</taxon>
    </lineage>
</organism>
<dbReference type="SUPFAM" id="SSF56672">
    <property type="entry name" value="DNA/RNA polymerases"/>
    <property type="match status" value="1"/>
</dbReference>
<dbReference type="CDD" id="cd01650">
    <property type="entry name" value="RT_nLTR_like"/>
    <property type="match status" value="1"/>
</dbReference>
<protein>
    <recommendedName>
        <fullName evidence="1">Reverse transcriptase domain-containing protein</fullName>
    </recommendedName>
</protein>
<dbReference type="InterPro" id="IPR000477">
    <property type="entry name" value="RT_dom"/>
</dbReference>
<comment type="caution">
    <text evidence="2">The sequence shown here is derived from an EMBL/GenBank/DDBJ whole genome shotgun (WGS) entry which is preliminary data.</text>
</comment>
<evidence type="ECO:0000259" key="1">
    <source>
        <dbReference type="PROSITE" id="PS50878"/>
    </source>
</evidence>